<dbReference type="EMBL" id="GBXM01028009">
    <property type="protein sequence ID" value="JAH80568.1"/>
    <property type="molecule type" value="Transcribed_RNA"/>
</dbReference>
<organism evidence="1">
    <name type="scientific">Anguilla anguilla</name>
    <name type="common">European freshwater eel</name>
    <name type="synonym">Muraena anguilla</name>
    <dbReference type="NCBI Taxonomy" id="7936"/>
    <lineage>
        <taxon>Eukaryota</taxon>
        <taxon>Metazoa</taxon>
        <taxon>Chordata</taxon>
        <taxon>Craniata</taxon>
        <taxon>Vertebrata</taxon>
        <taxon>Euteleostomi</taxon>
        <taxon>Actinopterygii</taxon>
        <taxon>Neopterygii</taxon>
        <taxon>Teleostei</taxon>
        <taxon>Anguilliformes</taxon>
        <taxon>Anguillidae</taxon>
        <taxon>Anguilla</taxon>
    </lineage>
</organism>
<protein>
    <submittedName>
        <fullName evidence="1">Uncharacterized protein</fullName>
    </submittedName>
</protein>
<name>A0A0E9VTF3_ANGAN</name>
<accession>A0A0E9VTF3</accession>
<reference evidence="1" key="1">
    <citation type="submission" date="2014-11" db="EMBL/GenBank/DDBJ databases">
        <authorList>
            <person name="Amaro Gonzalez C."/>
        </authorList>
    </citation>
    <scope>NUCLEOTIDE SEQUENCE</scope>
</reference>
<reference evidence="1" key="2">
    <citation type="journal article" date="2015" name="Fish Shellfish Immunol.">
        <title>Early steps in the European eel (Anguilla anguilla)-Vibrio vulnificus interaction in the gills: Role of the RtxA13 toxin.</title>
        <authorList>
            <person name="Callol A."/>
            <person name="Pajuelo D."/>
            <person name="Ebbesson L."/>
            <person name="Teles M."/>
            <person name="MacKenzie S."/>
            <person name="Amaro C."/>
        </authorList>
    </citation>
    <scope>NUCLEOTIDE SEQUENCE</scope>
</reference>
<sequence length="43" mass="5243">MLHSYRKIWPMSKLMHSQNPRSDRMLLFVSKQSLRPRFLASMH</sequence>
<dbReference type="AlphaFoldDB" id="A0A0E9VTF3"/>
<proteinExistence type="predicted"/>
<evidence type="ECO:0000313" key="1">
    <source>
        <dbReference type="EMBL" id="JAH80568.1"/>
    </source>
</evidence>